<evidence type="ECO:0000256" key="2">
    <source>
        <dbReference type="ARBA" id="ARBA00022576"/>
    </source>
</evidence>
<keyword evidence="2 6" id="KW-0032">Aminotransferase</keyword>
<evidence type="ECO:0000256" key="5">
    <source>
        <dbReference type="RuleBase" id="RU003560"/>
    </source>
</evidence>
<dbReference type="PROSITE" id="PS00600">
    <property type="entry name" value="AA_TRANSFER_CLASS_3"/>
    <property type="match status" value="1"/>
</dbReference>
<keyword evidence="4 5" id="KW-0663">Pyridoxal phosphate</keyword>
<dbReference type="FunFam" id="3.40.640.10:FF:000014">
    <property type="entry name" value="Adenosylmethionine-8-amino-7-oxononanoate aminotransferase, probable"/>
    <property type="match status" value="1"/>
</dbReference>
<proteinExistence type="inferred from homology"/>
<evidence type="ECO:0000256" key="1">
    <source>
        <dbReference type="ARBA" id="ARBA00008954"/>
    </source>
</evidence>
<dbReference type="CDD" id="cd00610">
    <property type="entry name" value="OAT_like"/>
    <property type="match status" value="1"/>
</dbReference>
<dbReference type="Gene3D" id="3.40.640.10">
    <property type="entry name" value="Type I PLP-dependent aspartate aminotransferase-like (Major domain)"/>
    <property type="match status" value="1"/>
</dbReference>
<dbReference type="Gene3D" id="3.90.1150.10">
    <property type="entry name" value="Aspartate Aminotransferase, domain 1"/>
    <property type="match status" value="1"/>
</dbReference>
<evidence type="ECO:0000256" key="4">
    <source>
        <dbReference type="ARBA" id="ARBA00022898"/>
    </source>
</evidence>
<dbReference type="RefSeq" id="WP_110394717.1">
    <property type="nucleotide sequence ID" value="NZ_JBHUHB010000001.1"/>
</dbReference>
<evidence type="ECO:0000313" key="6">
    <source>
        <dbReference type="EMBL" id="PXW87884.1"/>
    </source>
</evidence>
<keyword evidence="7" id="KW-1185">Reference proteome</keyword>
<dbReference type="PANTHER" id="PTHR43094">
    <property type="entry name" value="AMINOTRANSFERASE"/>
    <property type="match status" value="1"/>
</dbReference>
<dbReference type="AlphaFoldDB" id="A0A2V3W3X7"/>
<dbReference type="PIRSF" id="PIRSF000521">
    <property type="entry name" value="Transaminase_4ab_Lys_Orn"/>
    <property type="match status" value="1"/>
</dbReference>
<sequence>MKQLEDAVFHRDLTKNYPIITHGKGIYLYDECGKEYIDASSGAVAANLGHSNKKIAQAMFDQASKVGFVHTMRFETEVLHQLATKIVQLAPSTLNKVYFTSGGSEANESAIKLARQYHRDKGNKDKQIVIGRWQSYHGNTLGSLSVGGDVKRRKPYTANLIKTEHIYSPYCHQCPYEYEEEACIRQNNLACANDLARKITELGAENVSAVIMEPIVGSQQGAVVPPKGYFKRVREICDQNDIVLIIDEVMTGFGRTGTNFAIEQFGIEPDIMTFGKGISAGYAPLAGMIVNDKIVDGIIKNSAGQFVHGFTYSGHPVLAATGLAALEVYEEESVLENCQHVSKYVFECLEQLKEASKIISDVRGRGLLIGIELVKDKEKNILFDPKEQVANRVNTSAMDLGAVFYPGSGGIDGLYGEHLIVSPPLNITKKEIDKMVSILTEAIHLVEEELFKKE</sequence>
<protein>
    <submittedName>
        <fullName evidence="6">Adenosylmethionine-8-amino-7-oxononanoate aminotransferase</fullName>
    </submittedName>
</protein>
<dbReference type="Proteomes" id="UP000247978">
    <property type="component" value="Unassembled WGS sequence"/>
</dbReference>
<name>A0A2V3W3X7_9BACI</name>
<reference evidence="6 7" key="1">
    <citation type="submission" date="2018-05" db="EMBL/GenBank/DDBJ databases">
        <title>Genomic Encyclopedia of Type Strains, Phase IV (KMG-IV): sequencing the most valuable type-strain genomes for metagenomic binning, comparative biology and taxonomic classification.</title>
        <authorList>
            <person name="Goeker M."/>
        </authorList>
    </citation>
    <scope>NUCLEOTIDE SEQUENCE [LARGE SCALE GENOMIC DNA]</scope>
    <source>
        <strain evidence="6 7">DSM 28556</strain>
    </source>
</reference>
<dbReference type="InterPro" id="IPR015422">
    <property type="entry name" value="PyrdxlP-dep_Trfase_small"/>
</dbReference>
<dbReference type="SUPFAM" id="SSF53383">
    <property type="entry name" value="PLP-dependent transferases"/>
    <property type="match status" value="1"/>
</dbReference>
<comment type="similarity">
    <text evidence="1 5">Belongs to the class-III pyridoxal-phosphate-dependent aminotransferase family.</text>
</comment>
<dbReference type="InterPro" id="IPR015424">
    <property type="entry name" value="PyrdxlP-dep_Trfase"/>
</dbReference>
<comment type="caution">
    <text evidence="6">The sequence shown here is derived from an EMBL/GenBank/DDBJ whole genome shotgun (WGS) entry which is preliminary data.</text>
</comment>
<dbReference type="InterPro" id="IPR015421">
    <property type="entry name" value="PyrdxlP-dep_Trfase_major"/>
</dbReference>
<dbReference type="EMBL" id="QJJQ01000004">
    <property type="protein sequence ID" value="PXW87884.1"/>
    <property type="molecule type" value="Genomic_DNA"/>
</dbReference>
<dbReference type="InterPro" id="IPR049704">
    <property type="entry name" value="Aminotrans_3_PPA_site"/>
</dbReference>
<gene>
    <name evidence="6" type="ORF">DFR56_10432</name>
</gene>
<dbReference type="InterPro" id="IPR005814">
    <property type="entry name" value="Aminotrans_3"/>
</dbReference>
<accession>A0A2V3W3X7</accession>
<dbReference type="Pfam" id="PF00202">
    <property type="entry name" value="Aminotran_3"/>
    <property type="match status" value="1"/>
</dbReference>
<dbReference type="GO" id="GO:0030170">
    <property type="term" value="F:pyridoxal phosphate binding"/>
    <property type="evidence" value="ECO:0007669"/>
    <property type="project" value="InterPro"/>
</dbReference>
<dbReference type="OrthoDB" id="9807885at2"/>
<keyword evidence="3 6" id="KW-0808">Transferase</keyword>
<organism evidence="6 7">
    <name type="scientific">Pseudogracilibacillus auburnensis</name>
    <dbReference type="NCBI Taxonomy" id="1494959"/>
    <lineage>
        <taxon>Bacteria</taxon>
        <taxon>Bacillati</taxon>
        <taxon>Bacillota</taxon>
        <taxon>Bacilli</taxon>
        <taxon>Bacillales</taxon>
        <taxon>Bacillaceae</taxon>
        <taxon>Pseudogracilibacillus</taxon>
    </lineage>
</organism>
<dbReference type="PANTHER" id="PTHR43094:SF1">
    <property type="entry name" value="AMINOTRANSFERASE CLASS-III"/>
    <property type="match status" value="1"/>
</dbReference>
<evidence type="ECO:0000256" key="3">
    <source>
        <dbReference type="ARBA" id="ARBA00022679"/>
    </source>
</evidence>
<evidence type="ECO:0000313" key="7">
    <source>
        <dbReference type="Proteomes" id="UP000247978"/>
    </source>
</evidence>
<dbReference type="GO" id="GO:0008483">
    <property type="term" value="F:transaminase activity"/>
    <property type="evidence" value="ECO:0007669"/>
    <property type="project" value="UniProtKB-KW"/>
</dbReference>